<keyword evidence="1" id="KW-0456">Lyase</keyword>
<organism evidence="3 4">
    <name type="scientific">Streptomyces xanthochromogenes</name>
    <dbReference type="NCBI Taxonomy" id="67384"/>
    <lineage>
        <taxon>Bacteria</taxon>
        <taxon>Bacillati</taxon>
        <taxon>Actinomycetota</taxon>
        <taxon>Actinomycetes</taxon>
        <taxon>Kitasatosporales</taxon>
        <taxon>Streptomycetaceae</taxon>
        <taxon>Streptomyces</taxon>
    </lineage>
</organism>
<dbReference type="PANTHER" id="PTHR35201">
    <property type="entry name" value="TERPENE SYNTHASE"/>
    <property type="match status" value="1"/>
</dbReference>
<reference evidence="4" key="1">
    <citation type="journal article" date="2019" name="Int. J. Syst. Evol. Microbiol.">
        <title>The Global Catalogue of Microorganisms (GCM) 10K type strain sequencing project: providing services to taxonomists for standard genome sequencing and annotation.</title>
        <authorList>
            <consortium name="The Broad Institute Genomics Platform"/>
            <consortium name="The Broad Institute Genome Sequencing Center for Infectious Disease"/>
            <person name="Wu L."/>
            <person name="Ma J."/>
        </authorList>
    </citation>
    <scope>NUCLEOTIDE SEQUENCE [LARGE SCALE GENOMIC DNA]</scope>
    <source>
        <strain evidence="4">JCM 4594</strain>
    </source>
</reference>
<feature type="region of interest" description="Disordered" evidence="2">
    <location>
        <begin position="747"/>
        <end position="778"/>
    </location>
</feature>
<dbReference type="SFLD" id="SFLDG01020">
    <property type="entry name" value="Terpene_Cyclase_Like_2"/>
    <property type="match status" value="2"/>
</dbReference>
<dbReference type="SFLD" id="SFLDS00005">
    <property type="entry name" value="Isoprenoid_Synthase_Type_I"/>
    <property type="match status" value="2"/>
</dbReference>
<feature type="region of interest" description="Disordered" evidence="2">
    <location>
        <begin position="702"/>
        <end position="733"/>
    </location>
</feature>
<evidence type="ECO:0000256" key="1">
    <source>
        <dbReference type="ARBA" id="ARBA00023239"/>
    </source>
</evidence>
<dbReference type="InterPro" id="IPR034686">
    <property type="entry name" value="Terpene_cyclase-like_2"/>
</dbReference>
<dbReference type="CDD" id="cd00687">
    <property type="entry name" value="Terpene_cyclase_nonplant_C1"/>
    <property type="match status" value="1"/>
</dbReference>
<dbReference type="EMBL" id="BMUU01000009">
    <property type="protein sequence ID" value="GGY49951.1"/>
    <property type="molecule type" value="Genomic_DNA"/>
</dbReference>
<evidence type="ECO:0000313" key="4">
    <source>
        <dbReference type="Proteomes" id="UP000600946"/>
    </source>
</evidence>
<dbReference type="InterPro" id="IPR008949">
    <property type="entry name" value="Isoprenoid_synthase_dom_sf"/>
</dbReference>
<keyword evidence="4" id="KW-1185">Reference proteome</keyword>
<sequence>MSQPFVLPDSYLPYPARLNPHLDSAREHSRTWARDMGMLEGSGIWDLADLDAHDYALLCSYTHPDCDAEQLALVTDWYVWVFFFDDHFLEMFKRTLDRKGGKEYLDRLPAFMPMDLADGFPEATNPVEAGLADLWARTVPSMTKEWRERFAISTRNLLNESLWELANINAGRIANPVEYIEMRRKVGGAPWSAGLIEYAANAELPASVAGSRPLRVLTDAFSDAVHLRNDLFSYQREVEDEGELSNGVLVLETFLGCTTQQAAEAVNDLLTSRLQQFENTALTEVPALCLEKGLTPDQRAAVAAYVKGLQDWQSGGHEWHMRSSRYMNEGAALGPSWSDGVLGTSALDVSALFGRPAEARHRSFTHVPRQKVGPSLLPDFDVPYPLTISPHVDHARVESMAWADRMGLLDDIWDAEKLAGYDFALCSAGLDPDATPDELALSAEWLTWGTYGDDYYPLVYGRPRNLAGARAATERFFACMPVDVPAAGALAAVTPMERGLADLWARTAGPMSVEARTAFRRSVDVMLESWLWELHNQGQHRIPDPVDYIEMRRYTFGSDLTMSLSRLRHAGQLPPGLYESGPIRSLENAAADYCCLLNDVFSYQKEIEYEGEVHNGVLVVQNFFDCDYPTALRIVDDLMRSRLRQFQHVIDNELPLLVEDFELDQNGRETLGAYVAELQDWIAGILNWHASVRRYGAADLPGSLPHGSSPHTASRGGVAPGWMRPSGDGTSADRVRLPEAWKAAVTATMPPASTPSVTSGPSATSVSPATPVPSATPVPPVPSLPAGLPVPTVAVPSLPVSAEWSPTLPAPTVAGGHAS</sequence>
<dbReference type="Proteomes" id="UP000600946">
    <property type="component" value="Unassembled WGS sequence"/>
</dbReference>
<gene>
    <name evidence="3" type="primary">cyc2</name>
    <name evidence="3" type="ORF">GCM10010326_50340</name>
</gene>
<evidence type="ECO:0000313" key="3">
    <source>
        <dbReference type="EMBL" id="GGY49951.1"/>
    </source>
</evidence>
<accession>A0ABQ3AHM4</accession>
<dbReference type="GeneID" id="96292956"/>
<dbReference type="RefSeq" id="WP_229892887.1">
    <property type="nucleotide sequence ID" value="NZ_BMUU01000009.1"/>
</dbReference>
<comment type="caution">
    <text evidence="3">The sequence shown here is derived from an EMBL/GenBank/DDBJ whole genome shotgun (WGS) entry which is preliminary data.</text>
</comment>
<name>A0ABQ3AHM4_9ACTN</name>
<protein>
    <submittedName>
        <fullName evidence="3">Germacradienol/geosmin synthase</fullName>
    </submittedName>
</protein>
<dbReference type="PANTHER" id="PTHR35201:SF4">
    <property type="entry name" value="BETA-PINACENE SYNTHASE-RELATED"/>
    <property type="match status" value="1"/>
</dbReference>
<evidence type="ECO:0000256" key="2">
    <source>
        <dbReference type="SAM" id="MobiDB-lite"/>
    </source>
</evidence>
<dbReference type="Pfam" id="PF19086">
    <property type="entry name" value="Terpene_syn_C_2"/>
    <property type="match status" value="2"/>
</dbReference>
<dbReference type="Gene3D" id="1.10.600.10">
    <property type="entry name" value="Farnesyl Diphosphate Synthase"/>
    <property type="match status" value="2"/>
</dbReference>
<dbReference type="SUPFAM" id="SSF48576">
    <property type="entry name" value="Terpenoid synthases"/>
    <property type="match status" value="2"/>
</dbReference>
<feature type="compositionally biased region" description="Low complexity" evidence="2">
    <location>
        <begin position="750"/>
        <end position="769"/>
    </location>
</feature>
<proteinExistence type="predicted"/>